<comment type="caution">
    <text evidence="3">The sequence shown here is derived from an EMBL/GenBank/DDBJ whole genome shotgun (WGS) entry which is preliminary data.</text>
</comment>
<feature type="signal peptide" evidence="1">
    <location>
        <begin position="1"/>
        <end position="29"/>
    </location>
</feature>
<gene>
    <name evidence="3" type="ORF">FQ154_09350</name>
</gene>
<dbReference type="PROSITE" id="PS51257">
    <property type="entry name" value="PROKAR_LIPOPROTEIN"/>
    <property type="match status" value="1"/>
</dbReference>
<keyword evidence="3" id="KW-0378">Hydrolase</keyword>
<feature type="chain" id="PRO_5039430161" evidence="1">
    <location>
        <begin position="30"/>
        <end position="312"/>
    </location>
</feature>
<proteinExistence type="predicted"/>
<keyword evidence="3" id="KW-0255">Endonuclease</keyword>
<dbReference type="EMBL" id="VOBL01000008">
    <property type="protein sequence ID" value="KAA0977100.1"/>
    <property type="molecule type" value="Genomic_DNA"/>
</dbReference>
<evidence type="ECO:0000256" key="1">
    <source>
        <dbReference type="SAM" id="SignalP"/>
    </source>
</evidence>
<protein>
    <submittedName>
        <fullName evidence="3">HNH endonuclease</fullName>
    </submittedName>
</protein>
<keyword evidence="3" id="KW-0540">Nuclease</keyword>
<evidence type="ECO:0000259" key="2">
    <source>
        <dbReference type="Pfam" id="PF07510"/>
    </source>
</evidence>
<dbReference type="PANTHER" id="PTHR24094:SF15">
    <property type="entry name" value="AMP-DEPENDENT SYNTHETASE_LIGASE DOMAIN-CONTAINING PROTEIN-RELATED"/>
    <property type="match status" value="1"/>
</dbReference>
<dbReference type="PANTHER" id="PTHR24094">
    <property type="entry name" value="SECRETED PROTEIN"/>
    <property type="match status" value="1"/>
</dbReference>
<sequence length="312" mass="32568">MTSMKRTSIKQTLALLAVAAIALTGCTDAAGAGRPLNSQEPNASAGITPTASAGTVGPALVGPTATSMLNMLTVKGKAPATGYDRNGKFGNGWKDPDGNKCDARQDILARDLTQLKFKDAKRCTVASGKLGDLYTGKTLNWKVNSGSVDIDHAIALKNAWVSGAQQLSLDQRVALSNDPLNLIASDASANRSKGDKNTAEWLPPNKGFRCQYVATQISVKAKYALAVTAPEKAAMAKVLKTCPTQKAAKITPIKLGAKAAPAPKATPTKPPAIQVNPGTYCSEAGAKGAGEQNGKTYTCKTSNVDTRLRWRA</sequence>
<reference evidence="3 4" key="1">
    <citation type="submission" date="2019-07" db="EMBL/GenBank/DDBJ databases">
        <title>Analysis of the biochemical properties, biological activity and biotechnological potential of siderophores and biosurfactants produced by Antarctic psychrotolerant bacteria.</title>
        <authorList>
            <person name="Styczynski M."/>
            <person name="Krucon T."/>
            <person name="Decewicz P."/>
            <person name="Dziewit L."/>
        </authorList>
    </citation>
    <scope>NUCLEOTIDE SEQUENCE [LARGE SCALE GENOMIC DNA]</scope>
    <source>
        <strain evidence="3 4">ANT_H27</strain>
    </source>
</reference>
<keyword evidence="1" id="KW-0732">Signal</keyword>
<organism evidence="3 4">
    <name type="scientific">Paeniglutamicibacter gangotriensis</name>
    <dbReference type="NCBI Taxonomy" id="254787"/>
    <lineage>
        <taxon>Bacteria</taxon>
        <taxon>Bacillati</taxon>
        <taxon>Actinomycetota</taxon>
        <taxon>Actinomycetes</taxon>
        <taxon>Micrococcales</taxon>
        <taxon>Micrococcaceae</taxon>
        <taxon>Paeniglutamicibacter</taxon>
    </lineage>
</organism>
<evidence type="ECO:0000313" key="4">
    <source>
        <dbReference type="Proteomes" id="UP000323856"/>
    </source>
</evidence>
<accession>A0A5B0EGZ9</accession>
<dbReference type="OrthoDB" id="5196645at2"/>
<feature type="domain" description="GmrSD restriction endonucleases C-terminal" evidence="2">
    <location>
        <begin position="103"/>
        <end position="238"/>
    </location>
</feature>
<dbReference type="AlphaFoldDB" id="A0A5B0EGZ9"/>
<evidence type="ECO:0000313" key="3">
    <source>
        <dbReference type="EMBL" id="KAA0977100.1"/>
    </source>
</evidence>
<dbReference type="InterPro" id="IPR011089">
    <property type="entry name" value="GmrSD_C"/>
</dbReference>
<dbReference type="Proteomes" id="UP000323856">
    <property type="component" value="Unassembled WGS sequence"/>
</dbReference>
<dbReference type="Pfam" id="PF07510">
    <property type="entry name" value="GmrSD_C"/>
    <property type="match status" value="1"/>
</dbReference>
<dbReference type="GO" id="GO:0004519">
    <property type="term" value="F:endonuclease activity"/>
    <property type="evidence" value="ECO:0007669"/>
    <property type="project" value="UniProtKB-KW"/>
</dbReference>
<name>A0A5B0EGZ9_9MICC</name>